<name>A0ACC3BN71_PYRYE</name>
<organism evidence="1 2">
    <name type="scientific">Pyropia yezoensis</name>
    <name type="common">Susabi-nori</name>
    <name type="synonym">Porphyra yezoensis</name>
    <dbReference type="NCBI Taxonomy" id="2788"/>
    <lineage>
        <taxon>Eukaryota</taxon>
        <taxon>Rhodophyta</taxon>
        <taxon>Bangiophyceae</taxon>
        <taxon>Bangiales</taxon>
        <taxon>Bangiaceae</taxon>
        <taxon>Pyropia</taxon>
    </lineage>
</organism>
<evidence type="ECO:0000313" key="1">
    <source>
        <dbReference type="EMBL" id="KAK1859426.1"/>
    </source>
</evidence>
<evidence type="ECO:0000313" key="2">
    <source>
        <dbReference type="Proteomes" id="UP000798662"/>
    </source>
</evidence>
<proteinExistence type="predicted"/>
<reference evidence="1" key="1">
    <citation type="submission" date="2019-11" db="EMBL/GenBank/DDBJ databases">
        <title>Nori genome reveals adaptations in red seaweeds to the harsh intertidal environment.</title>
        <authorList>
            <person name="Wang D."/>
            <person name="Mao Y."/>
        </authorList>
    </citation>
    <scope>NUCLEOTIDE SEQUENCE</scope>
    <source>
        <tissue evidence="1">Gametophyte</tissue>
    </source>
</reference>
<protein>
    <submittedName>
        <fullName evidence="1">Uncharacterized protein</fullName>
    </submittedName>
</protein>
<keyword evidence="2" id="KW-1185">Reference proteome</keyword>
<gene>
    <name evidence="1" type="ORF">I4F81_002022</name>
</gene>
<comment type="caution">
    <text evidence="1">The sequence shown here is derived from an EMBL/GenBank/DDBJ whole genome shotgun (WGS) entry which is preliminary data.</text>
</comment>
<sequence length="638" mass="70095">MSWLVPGTYVDVEDAHASIRAVFLARSPSDKHWDETTATSSFATVRQHDSLSDEDVAEVLRLASANVRTSRKRIPEGFVVLEHRRHAIDDPVNRKGVAALLHQRSIRAVRDFRNRGAAYMRARWNQLLRAMGAGAVAGIRRILELDPPRPSRGMGKRSTRIRLSMGKSQMRLLPSREELREVRRTEFDRASRVQHFFFTRQGADLVLWDYVRGSCSAGIRRYTSVHGGQTMQKRLRAYTNKYWMAPAQAGGDDGDDDSSVDDNGVYFDNDNAETEGCYAPRERDKKLLDELVANLHSYLEDDDCTGELRILAVRYGSVAALQRAVELATVPDLSAAAATSAPSAVLTFAADGGTIAGKLVTAFTAGLAWPHLKNGRTDLTPLAYSLTGESDVDHLVVLAVRDMLQSILAADIFVPVMRTLADSAADAGSADDGLASEEDDEAPRVPLKLCDEVQVCADFKMTHWIHGMTGSGDKWRCVHRAGCLVLEYLRASCQLDQVADRSADVVSEQWHLAIWTMAGWTVVHKKSPVKFNGGEAYVQCPVCKSLLAVSGADVLSGGAVRCPQAFCDGNDPVYLLQEIASSPFDDAMNAARTMSGGVRGYPLLRNMKSRLQLPVLHCTGNIAEVITYFVLECLPEVV</sequence>
<accession>A0ACC3BN71</accession>
<dbReference type="Proteomes" id="UP000798662">
    <property type="component" value="Chromosome 1"/>
</dbReference>
<dbReference type="EMBL" id="CM020618">
    <property type="protein sequence ID" value="KAK1859426.1"/>
    <property type="molecule type" value="Genomic_DNA"/>
</dbReference>